<keyword evidence="1" id="KW-0812">Transmembrane</keyword>
<organism evidence="3 4">
    <name type="scientific">Tetradesmus obliquus</name>
    <name type="common">Green alga</name>
    <name type="synonym">Acutodesmus obliquus</name>
    <dbReference type="NCBI Taxonomy" id="3088"/>
    <lineage>
        <taxon>Eukaryota</taxon>
        <taxon>Viridiplantae</taxon>
        <taxon>Chlorophyta</taxon>
        <taxon>core chlorophytes</taxon>
        <taxon>Chlorophyceae</taxon>
        <taxon>CS clade</taxon>
        <taxon>Sphaeropleales</taxon>
        <taxon>Scenedesmaceae</taxon>
        <taxon>Tetradesmus</taxon>
    </lineage>
</organism>
<sequence>MRPCLVLLATLALVLGSVQSYEYGYEYGYDGLYGDDAVYDYLDDYGYYSDDGDLYYEEYGYYSGDDLWGYDDYYDEYYDYYDDVDTVKDCTVDKDGKVKLANGTAPCDIKIEGVDKQADLLPGGLDGVYKLYKCNDGRPAYKRVKSPAGQDRVLFYSKDFGDWDVAKGTEPNEDILMYGGELEHHSVPLFAKNWHLGADLAKAGAKLADDQYMPISATLKCADGKVYKPPAVNPAVQKQGPILTDEEIEAKYKLVYDRYGRRPEPNPTVNFSFVIMLVMVGLAIVLAIPYMLVKQRGEKKGYQPVATSFAQVIQQSKKKQSGHVH</sequence>
<feature type="signal peptide" evidence="2">
    <location>
        <begin position="1"/>
        <end position="20"/>
    </location>
</feature>
<keyword evidence="4" id="KW-1185">Reference proteome</keyword>
<feature type="transmembrane region" description="Helical" evidence="1">
    <location>
        <begin position="271"/>
        <end position="293"/>
    </location>
</feature>
<dbReference type="AlphaFoldDB" id="A0A383VUA8"/>
<protein>
    <submittedName>
        <fullName evidence="3">Uncharacterized protein</fullName>
    </submittedName>
</protein>
<reference evidence="3 4" key="1">
    <citation type="submission" date="2016-10" db="EMBL/GenBank/DDBJ databases">
        <authorList>
            <person name="Cai Z."/>
        </authorList>
    </citation>
    <scope>NUCLEOTIDE SEQUENCE [LARGE SCALE GENOMIC DNA]</scope>
</reference>
<keyword evidence="1" id="KW-1133">Transmembrane helix</keyword>
<evidence type="ECO:0000256" key="2">
    <source>
        <dbReference type="SAM" id="SignalP"/>
    </source>
</evidence>
<keyword evidence="2" id="KW-0732">Signal</keyword>
<dbReference type="Proteomes" id="UP000256970">
    <property type="component" value="Unassembled WGS sequence"/>
</dbReference>
<dbReference type="EMBL" id="FNXT01000857">
    <property type="protein sequence ID" value="SZX68419.1"/>
    <property type="molecule type" value="Genomic_DNA"/>
</dbReference>
<feature type="chain" id="PRO_5016896358" evidence="2">
    <location>
        <begin position="21"/>
        <end position="325"/>
    </location>
</feature>
<gene>
    <name evidence="3" type="ORF">BQ4739_LOCUS8770</name>
</gene>
<evidence type="ECO:0000256" key="1">
    <source>
        <dbReference type="SAM" id="Phobius"/>
    </source>
</evidence>
<keyword evidence="1" id="KW-0472">Membrane</keyword>
<name>A0A383VUA8_TETOB</name>
<evidence type="ECO:0000313" key="3">
    <source>
        <dbReference type="EMBL" id="SZX68419.1"/>
    </source>
</evidence>
<proteinExistence type="predicted"/>
<accession>A0A383VUA8</accession>
<evidence type="ECO:0000313" key="4">
    <source>
        <dbReference type="Proteomes" id="UP000256970"/>
    </source>
</evidence>
<dbReference type="STRING" id="3088.A0A383VUA8"/>